<reference evidence="1" key="2">
    <citation type="journal article" date="2015" name="Fish Shellfish Immunol.">
        <title>Early steps in the European eel (Anguilla anguilla)-Vibrio vulnificus interaction in the gills: Role of the RtxA13 toxin.</title>
        <authorList>
            <person name="Callol A."/>
            <person name="Pajuelo D."/>
            <person name="Ebbesson L."/>
            <person name="Teles M."/>
            <person name="MacKenzie S."/>
            <person name="Amaro C."/>
        </authorList>
    </citation>
    <scope>NUCLEOTIDE SEQUENCE</scope>
</reference>
<organism evidence="1">
    <name type="scientific">Anguilla anguilla</name>
    <name type="common">European freshwater eel</name>
    <name type="synonym">Muraena anguilla</name>
    <dbReference type="NCBI Taxonomy" id="7936"/>
    <lineage>
        <taxon>Eukaryota</taxon>
        <taxon>Metazoa</taxon>
        <taxon>Chordata</taxon>
        <taxon>Craniata</taxon>
        <taxon>Vertebrata</taxon>
        <taxon>Euteleostomi</taxon>
        <taxon>Actinopterygii</taxon>
        <taxon>Neopterygii</taxon>
        <taxon>Teleostei</taxon>
        <taxon>Anguilliformes</taxon>
        <taxon>Anguillidae</taxon>
        <taxon>Anguilla</taxon>
    </lineage>
</organism>
<dbReference type="EMBL" id="GBXM01034413">
    <property type="protein sequence ID" value="JAH74164.1"/>
    <property type="molecule type" value="Transcribed_RNA"/>
</dbReference>
<evidence type="ECO:0000313" key="1">
    <source>
        <dbReference type="EMBL" id="JAH74164.1"/>
    </source>
</evidence>
<protein>
    <submittedName>
        <fullName evidence="1">Uncharacterized protein</fullName>
    </submittedName>
</protein>
<reference evidence="1" key="1">
    <citation type="submission" date="2014-11" db="EMBL/GenBank/DDBJ databases">
        <authorList>
            <person name="Amaro Gonzalez C."/>
        </authorList>
    </citation>
    <scope>NUCLEOTIDE SEQUENCE</scope>
</reference>
<sequence length="37" mass="4314">MMTPKHSCQEDQAACVLRTMDWPPQSLDFTITECVWN</sequence>
<dbReference type="AlphaFoldDB" id="A0A0E9V7R3"/>
<accession>A0A0E9V7R3</accession>
<proteinExistence type="predicted"/>
<name>A0A0E9V7R3_ANGAN</name>